<organism evidence="2 3">
    <name type="scientific">Felis catus</name>
    <name type="common">Cat</name>
    <name type="synonym">Felis silvestris catus</name>
    <dbReference type="NCBI Taxonomy" id="9685"/>
    <lineage>
        <taxon>Eukaryota</taxon>
        <taxon>Metazoa</taxon>
        <taxon>Chordata</taxon>
        <taxon>Craniata</taxon>
        <taxon>Vertebrata</taxon>
        <taxon>Euteleostomi</taxon>
        <taxon>Mammalia</taxon>
        <taxon>Eutheria</taxon>
        <taxon>Laurasiatheria</taxon>
        <taxon>Carnivora</taxon>
        <taxon>Feliformia</taxon>
        <taxon>Felidae</taxon>
        <taxon>Felinae</taxon>
        <taxon>Felis</taxon>
    </lineage>
</organism>
<evidence type="ECO:0000313" key="3">
    <source>
        <dbReference type="Proteomes" id="UP000823872"/>
    </source>
</evidence>
<protein>
    <submittedName>
        <fullName evidence="2">Uncharacterized protein</fullName>
    </submittedName>
</protein>
<keyword evidence="1" id="KW-1133">Transmembrane helix</keyword>
<dbReference type="Ensembl" id="ENSFCTT00005058779.1">
    <property type="protein sequence ID" value="ENSFCTP00005043167.1"/>
    <property type="gene ID" value="ENSFCTG00005020491.1"/>
</dbReference>
<feature type="transmembrane region" description="Helical" evidence="1">
    <location>
        <begin position="35"/>
        <end position="55"/>
    </location>
</feature>
<keyword evidence="1" id="KW-0472">Membrane</keyword>
<keyword evidence="3" id="KW-1185">Reference proteome</keyword>
<evidence type="ECO:0000256" key="1">
    <source>
        <dbReference type="SAM" id="Phobius"/>
    </source>
</evidence>
<feature type="transmembrane region" description="Helical" evidence="1">
    <location>
        <begin position="67"/>
        <end position="92"/>
    </location>
</feature>
<name>A0ABI7Z7W7_FELCA</name>
<accession>A0ABI7Z7W7</accession>
<reference evidence="2 3" key="1">
    <citation type="submission" date="2021-02" db="EMBL/GenBank/DDBJ databases">
        <title>Safari Cat Assemblies.</title>
        <authorList>
            <person name="Bredemeyer K.R."/>
            <person name="Murphy W.J."/>
        </authorList>
    </citation>
    <scope>NUCLEOTIDE SEQUENCE [LARGE SCALE GENOMIC DNA]</scope>
</reference>
<sequence>YLAVVLICVSLITNDIEHIFTCLLATWVSSLEKCLFVSSAHFLTGLFVFWVLSCISSLQTLDINPLLVMSFASIFSTSVGCLLILMILSFAVQKLFILLWS</sequence>
<proteinExistence type="predicted"/>
<reference evidence="2" key="2">
    <citation type="submission" date="2025-08" db="UniProtKB">
        <authorList>
            <consortium name="Ensembl"/>
        </authorList>
    </citation>
    <scope>IDENTIFICATION</scope>
    <source>
        <strain evidence="2">breed Abyssinian</strain>
    </source>
</reference>
<evidence type="ECO:0000313" key="2">
    <source>
        <dbReference type="Ensembl" id="ENSFCTP00005043167.1"/>
    </source>
</evidence>
<dbReference type="Proteomes" id="UP000823872">
    <property type="component" value="Chromosome B4"/>
</dbReference>
<reference evidence="2" key="3">
    <citation type="submission" date="2025-09" db="UniProtKB">
        <authorList>
            <consortium name="Ensembl"/>
        </authorList>
    </citation>
    <scope>IDENTIFICATION</scope>
    <source>
        <strain evidence="2">breed Abyssinian</strain>
    </source>
</reference>
<keyword evidence="1" id="KW-0812">Transmembrane</keyword>
<dbReference type="GeneTree" id="ENSGT01140000286485"/>